<dbReference type="Proteomes" id="UP001321473">
    <property type="component" value="Unassembled WGS sequence"/>
</dbReference>
<feature type="binding site" evidence="14">
    <location>
        <position position="80"/>
    </location>
    <ligand>
        <name>pyruvate</name>
        <dbReference type="ChEBI" id="CHEBI:15361"/>
    </ligand>
</feature>
<dbReference type="PRINTS" id="PR00146">
    <property type="entry name" value="DHPICSNTHASE"/>
</dbReference>
<evidence type="ECO:0000256" key="14">
    <source>
        <dbReference type="PIRSR" id="PIRSR001365-2"/>
    </source>
</evidence>
<evidence type="ECO:0000256" key="3">
    <source>
        <dbReference type="ARBA" id="ARBA00011881"/>
    </source>
</evidence>
<dbReference type="GO" id="GO:0008840">
    <property type="term" value="F:4-hydroxy-tetrahydrodipicolinate synthase activity"/>
    <property type="evidence" value="ECO:0007669"/>
    <property type="project" value="TreeGrafter"/>
</dbReference>
<evidence type="ECO:0000256" key="2">
    <source>
        <dbReference type="ARBA" id="ARBA00007592"/>
    </source>
</evidence>
<comment type="catalytic activity">
    <reaction evidence="10">
        <text>(4R)-4-hydroxy-2-oxoglutarate = glyoxylate + pyruvate</text>
        <dbReference type="Rhea" id="RHEA:30687"/>
        <dbReference type="ChEBI" id="CHEBI:15361"/>
        <dbReference type="ChEBI" id="CHEBI:36655"/>
        <dbReference type="ChEBI" id="CHEBI:62213"/>
        <dbReference type="EC" id="4.1.3.16"/>
    </reaction>
</comment>
<reference evidence="15 16" key="1">
    <citation type="journal article" date="2023" name="Arcadia Sci">
        <title>De novo assembly of a long-read Amblyomma americanum tick genome.</title>
        <authorList>
            <person name="Chou S."/>
            <person name="Poskanzer K.E."/>
            <person name="Rollins M."/>
            <person name="Thuy-Boun P.S."/>
        </authorList>
    </citation>
    <scope>NUCLEOTIDE SEQUENCE [LARGE SCALE GENOMIC DNA]</scope>
    <source>
        <strain evidence="15">F_SG_1</strain>
        <tissue evidence="15">Salivary glands</tissue>
    </source>
</reference>
<name>A0AAQ4FAR8_AMBAM</name>
<dbReference type="CDD" id="cd00408">
    <property type="entry name" value="DHDPS-like"/>
    <property type="match status" value="1"/>
</dbReference>
<keyword evidence="6 12" id="KW-0456">Lyase</keyword>
<dbReference type="GO" id="GO:0008700">
    <property type="term" value="F:(R,S)-4-hydroxy-2-oxoglutarate aldolase activity"/>
    <property type="evidence" value="ECO:0007669"/>
    <property type="project" value="UniProtKB-EC"/>
</dbReference>
<evidence type="ECO:0000256" key="5">
    <source>
        <dbReference type="ARBA" id="ARBA00018425"/>
    </source>
</evidence>
<comment type="similarity">
    <text evidence="2 12">Belongs to the DapA family.</text>
</comment>
<accession>A0AAQ4FAR8</accession>
<comment type="caution">
    <text evidence="15">The sequence shown here is derived from an EMBL/GenBank/DDBJ whole genome shotgun (WGS) entry which is preliminary data.</text>
</comment>
<evidence type="ECO:0000256" key="1">
    <source>
        <dbReference type="ARBA" id="ARBA00002577"/>
    </source>
</evidence>
<evidence type="ECO:0000256" key="10">
    <source>
        <dbReference type="ARBA" id="ARBA00033610"/>
    </source>
</evidence>
<dbReference type="InterPro" id="IPR013785">
    <property type="entry name" value="Aldolase_TIM"/>
</dbReference>
<evidence type="ECO:0000256" key="11">
    <source>
        <dbReference type="ARBA" id="ARBA00033613"/>
    </source>
</evidence>
<evidence type="ECO:0000256" key="12">
    <source>
        <dbReference type="PIRNR" id="PIRNR001365"/>
    </source>
</evidence>
<evidence type="ECO:0000256" key="13">
    <source>
        <dbReference type="PIRSR" id="PIRSR001365-1"/>
    </source>
</evidence>
<dbReference type="GO" id="GO:0044281">
    <property type="term" value="P:small molecule metabolic process"/>
    <property type="evidence" value="ECO:0007669"/>
    <property type="project" value="UniProtKB-ARBA"/>
</dbReference>
<dbReference type="PIRSF" id="PIRSF001365">
    <property type="entry name" value="DHDPS"/>
    <property type="match status" value="1"/>
</dbReference>
<dbReference type="PROSITE" id="PS00666">
    <property type="entry name" value="DHDPS_2"/>
    <property type="match status" value="1"/>
</dbReference>
<evidence type="ECO:0000256" key="4">
    <source>
        <dbReference type="ARBA" id="ARBA00012215"/>
    </source>
</evidence>
<dbReference type="EMBL" id="JARKHS020005087">
    <property type="protein sequence ID" value="KAK8783873.1"/>
    <property type="molecule type" value="Genomic_DNA"/>
</dbReference>
<comment type="catalytic activity">
    <reaction evidence="11">
        <text>(4S)-4-hydroxy-2-oxoglutarate = glyoxylate + pyruvate</text>
        <dbReference type="Rhea" id="RHEA:35639"/>
        <dbReference type="ChEBI" id="CHEBI:15361"/>
        <dbReference type="ChEBI" id="CHEBI:36655"/>
        <dbReference type="ChEBI" id="CHEBI:71685"/>
        <dbReference type="EC" id="4.1.3.16"/>
    </reaction>
</comment>
<comment type="function">
    <text evidence="1">Catalyzes the final step in the metabolic pathway of hydroxyproline.</text>
</comment>
<dbReference type="Pfam" id="PF00701">
    <property type="entry name" value="DHDPS"/>
    <property type="match status" value="1"/>
</dbReference>
<dbReference type="SUPFAM" id="SSF51569">
    <property type="entry name" value="Aldolase"/>
    <property type="match status" value="1"/>
</dbReference>
<feature type="active site" description="Schiff-base intermediate with substrate" evidence="13">
    <location>
        <position position="198"/>
    </location>
</feature>
<proteinExistence type="inferred from homology"/>
<evidence type="ECO:0000256" key="6">
    <source>
        <dbReference type="ARBA" id="ARBA00023239"/>
    </source>
</evidence>
<dbReference type="PANTHER" id="PTHR12128:SF66">
    <property type="entry name" value="4-HYDROXY-2-OXOGLUTARATE ALDOLASE, MITOCHONDRIAL"/>
    <property type="match status" value="1"/>
</dbReference>
<dbReference type="Gene3D" id="3.20.20.70">
    <property type="entry name" value="Aldolase class I"/>
    <property type="match status" value="1"/>
</dbReference>
<dbReference type="InterPro" id="IPR020625">
    <property type="entry name" value="Schiff_base-form_aldolases_AS"/>
</dbReference>
<evidence type="ECO:0000256" key="7">
    <source>
        <dbReference type="ARBA" id="ARBA00023270"/>
    </source>
</evidence>
<evidence type="ECO:0000313" key="15">
    <source>
        <dbReference type="EMBL" id="KAK8783873.1"/>
    </source>
</evidence>
<protein>
    <recommendedName>
        <fullName evidence="5">4-hydroxy-2-oxoglutarate aldolase, mitochondrial</fullName>
        <ecNumber evidence="4">4.1.3.16</ecNumber>
    </recommendedName>
    <alternativeName>
        <fullName evidence="9">Dihydrodipicolinate synthase-like</fullName>
    </alternativeName>
    <alternativeName>
        <fullName evidence="8">Probable 2-keto-4-hydroxyglutarate aldolase</fullName>
    </alternativeName>
</protein>
<sequence length="331" mass="35571">MLAKLGRCMRLRDYRSVGGLSVTALRRASQRKCLDISGIYPPITTPFDAGSGQVSYEKLQHNLNRWSSLPFRGLVVHGSTGECVLLTADERLEIVRRVKSSLPEDKLLIVGAGHESTRSTIEFAAQYARAGASAVLVVTPCFYKGRMTAEALERHFARVADESPVPVILYSVPGNTGVDLPADVAIRLSAHPNVIGMKDSGGEIAKIGYIVHKTRECGFQVLAGSAGFLLPSLQVGAVGGVCALANTLGADVCQLQELFEKGAAQEARLLQHRLIAPNAGVTKRFGIAGVKTSMEWFGLYGGPVRSPLLPLNDGEQSELKKVFVNEGFLKL</sequence>
<dbReference type="EC" id="4.1.3.16" evidence="4"/>
<comment type="subunit">
    <text evidence="3">Homotetramer.</text>
</comment>
<evidence type="ECO:0000256" key="8">
    <source>
        <dbReference type="ARBA" id="ARBA00030874"/>
    </source>
</evidence>
<keyword evidence="7" id="KW-0704">Schiff base</keyword>
<keyword evidence="16" id="KW-1185">Reference proteome</keyword>
<feature type="active site" description="Proton donor/acceptor" evidence="13">
    <location>
        <position position="170"/>
    </location>
</feature>
<organism evidence="15 16">
    <name type="scientific">Amblyomma americanum</name>
    <name type="common">Lone star tick</name>
    <dbReference type="NCBI Taxonomy" id="6943"/>
    <lineage>
        <taxon>Eukaryota</taxon>
        <taxon>Metazoa</taxon>
        <taxon>Ecdysozoa</taxon>
        <taxon>Arthropoda</taxon>
        <taxon>Chelicerata</taxon>
        <taxon>Arachnida</taxon>
        <taxon>Acari</taxon>
        <taxon>Parasitiformes</taxon>
        <taxon>Ixodida</taxon>
        <taxon>Ixodoidea</taxon>
        <taxon>Ixodidae</taxon>
        <taxon>Amblyomminae</taxon>
        <taxon>Amblyomma</taxon>
    </lineage>
</organism>
<dbReference type="SMART" id="SM01130">
    <property type="entry name" value="DHDPS"/>
    <property type="match status" value="1"/>
</dbReference>
<gene>
    <name evidence="15" type="ORF">V5799_009762</name>
</gene>
<evidence type="ECO:0000313" key="16">
    <source>
        <dbReference type="Proteomes" id="UP001321473"/>
    </source>
</evidence>
<evidence type="ECO:0000256" key="9">
    <source>
        <dbReference type="ARBA" id="ARBA00032879"/>
    </source>
</evidence>
<feature type="binding site" evidence="14">
    <location>
        <position position="241"/>
    </location>
    <ligand>
        <name>pyruvate</name>
        <dbReference type="ChEBI" id="CHEBI:15361"/>
    </ligand>
</feature>
<dbReference type="AlphaFoldDB" id="A0AAQ4FAR8"/>
<dbReference type="InterPro" id="IPR002220">
    <property type="entry name" value="DapA-like"/>
</dbReference>
<dbReference type="PANTHER" id="PTHR12128">
    <property type="entry name" value="DIHYDRODIPICOLINATE SYNTHASE"/>
    <property type="match status" value="1"/>
</dbReference>